<feature type="compositionally biased region" description="Low complexity" evidence="1">
    <location>
        <begin position="151"/>
        <end position="163"/>
    </location>
</feature>
<feature type="compositionally biased region" description="Low complexity" evidence="1">
    <location>
        <begin position="234"/>
        <end position="245"/>
    </location>
</feature>
<evidence type="ECO:0000313" key="2">
    <source>
        <dbReference type="EMBL" id="KAH9361335.1"/>
    </source>
</evidence>
<feature type="region of interest" description="Disordered" evidence="1">
    <location>
        <begin position="1"/>
        <end position="365"/>
    </location>
</feature>
<comment type="caution">
    <text evidence="2">The sequence shown here is derived from an EMBL/GenBank/DDBJ whole genome shotgun (WGS) entry which is preliminary data.</text>
</comment>
<evidence type="ECO:0000256" key="1">
    <source>
        <dbReference type="SAM" id="MobiDB-lite"/>
    </source>
</evidence>
<evidence type="ECO:0000313" key="3">
    <source>
        <dbReference type="Proteomes" id="UP000821853"/>
    </source>
</evidence>
<protein>
    <submittedName>
        <fullName evidence="2">Uncharacterized protein</fullName>
    </submittedName>
</protein>
<dbReference type="AlphaFoldDB" id="A0A9J6FF42"/>
<feature type="compositionally biased region" description="Basic and acidic residues" evidence="1">
    <location>
        <begin position="194"/>
        <end position="207"/>
    </location>
</feature>
<dbReference type="EMBL" id="JABSTR010000001">
    <property type="protein sequence ID" value="KAH9361335.1"/>
    <property type="molecule type" value="Genomic_DNA"/>
</dbReference>
<feature type="compositionally biased region" description="Basic residues" evidence="1">
    <location>
        <begin position="333"/>
        <end position="345"/>
    </location>
</feature>
<name>A0A9J6FF42_HAELO</name>
<feature type="compositionally biased region" description="Basic and acidic residues" evidence="1">
    <location>
        <begin position="297"/>
        <end position="314"/>
    </location>
</feature>
<dbReference type="VEuPathDB" id="VectorBase:HLOH_059637"/>
<feature type="compositionally biased region" description="Polar residues" evidence="1">
    <location>
        <begin position="75"/>
        <end position="95"/>
    </location>
</feature>
<sequence length="521" mass="55780">MPFRKKAKGLKVRGKHDDVKSVKSLSAQSNEAGVVMEEASSHNSGSRRIGPVKRSATDSKRSSTQRNLNAAADSASAQPSGYGSSPLASRDSVGSPSRRSTTRQTTRKAELATDFPGRKSAGALPPGGKVRQERPLSKATRSSKVDDSQQATLTPARARATRTSQPVAKTRGTIRPRSAEEVEARSGAAGSSRSKPEDAQTKAREIPSPEGPALVAKRSPKPTSVPGAAEQNVSATATASSAPPTNRSGRRGPAKRSLDAPKVGEQAGPVAQQQKRATRATGQPKPHCPPARGAGRTRAESGSEKGANTKEKLAKGKVTKGATPQAKTSAARRAAKQKQVGKKRRGEPLDTEEASSDATDSSYVVPRGLLQPYRRKDRFFDDYVKPWQEEEYFWSDSESEDISNASISSIIPPPGLLQPYRKKRRLIGTSSEDSLSESDADYEEEEDLSARCHRIFGMDMLPNSTTTKAEAISMLVSFVSSRRLPWGALAELVTLVNKLFAPAKNVLPDSKALADILSHMP</sequence>
<feature type="compositionally biased region" description="Basic residues" evidence="1">
    <location>
        <begin position="1"/>
        <end position="14"/>
    </location>
</feature>
<keyword evidence="3" id="KW-1185">Reference proteome</keyword>
<reference evidence="2 3" key="1">
    <citation type="journal article" date="2020" name="Cell">
        <title>Large-Scale Comparative Analyses of Tick Genomes Elucidate Their Genetic Diversity and Vector Capacities.</title>
        <authorList>
            <consortium name="Tick Genome and Microbiome Consortium (TIGMIC)"/>
            <person name="Jia N."/>
            <person name="Wang J."/>
            <person name="Shi W."/>
            <person name="Du L."/>
            <person name="Sun Y."/>
            <person name="Zhan W."/>
            <person name="Jiang J.F."/>
            <person name="Wang Q."/>
            <person name="Zhang B."/>
            <person name="Ji P."/>
            <person name="Bell-Sakyi L."/>
            <person name="Cui X.M."/>
            <person name="Yuan T.T."/>
            <person name="Jiang B.G."/>
            <person name="Yang W.F."/>
            <person name="Lam T.T."/>
            <person name="Chang Q.C."/>
            <person name="Ding S.J."/>
            <person name="Wang X.J."/>
            <person name="Zhu J.G."/>
            <person name="Ruan X.D."/>
            <person name="Zhao L."/>
            <person name="Wei J.T."/>
            <person name="Ye R.Z."/>
            <person name="Que T.C."/>
            <person name="Du C.H."/>
            <person name="Zhou Y.H."/>
            <person name="Cheng J.X."/>
            <person name="Dai P.F."/>
            <person name="Guo W.B."/>
            <person name="Han X.H."/>
            <person name="Huang E.J."/>
            <person name="Li L.F."/>
            <person name="Wei W."/>
            <person name="Gao Y.C."/>
            <person name="Liu J.Z."/>
            <person name="Shao H.Z."/>
            <person name="Wang X."/>
            <person name="Wang C.C."/>
            <person name="Yang T.C."/>
            <person name="Huo Q.B."/>
            <person name="Li W."/>
            <person name="Chen H.Y."/>
            <person name="Chen S.E."/>
            <person name="Zhou L.G."/>
            <person name="Ni X.B."/>
            <person name="Tian J.H."/>
            <person name="Sheng Y."/>
            <person name="Liu T."/>
            <person name="Pan Y.S."/>
            <person name="Xia L.Y."/>
            <person name="Li J."/>
            <person name="Zhao F."/>
            <person name="Cao W.C."/>
        </authorList>
    </citation>
    <scope>NUCLEOTIDE SEQUENCE [LARGE SCALE GENOMIC DNA]</scope>
    <source>
        <strain evidence="2">HaeL-2018</strain>
    </source>
</reference>
<accession>A0A9J6FF42</accession>
<dbReference type="OrthoDB" id="6526011at2759"/>
<organism evidence="2 3">
    <name type="scientific">Haemaphysalis longicornis</name>
    <name type="common">Bush tick</name>
    <dbReference type="NCBI Taxonomy" id="44386"/>
    <lineage>
        <taxon>Eukaryota</taxon>
        <taxon>Metazoa</taxon>
        <taxon>Ecdysozoa</taxon>
        <taxon>Arthropoda</taxon>
        <taxon>Chelicerata</taxon>
        <taxon>Arachnida</taxon>
        <taxon>Acari</taxon>
        <taxon>Parasitiformes</taxon>
        <taxon>Ixodida</taxon>
        <taxon>Ixodoidea</taxon>
        <taxon>Ixodidae</taxon>
        <taxon>Haemaphysalinae</taxon>
        <taxon>Haemaphysalis</taxon>
    </lineage>
</organism>
<gene>
    <name evidence="2" type="ORF">HPB48_006897</name>
</gene>
<proteinExistence type="predicted"/>
<dbReference type="Proteomes" id="UP000821853">
    <property type="component" value="Chromosome 1"/>
</dbReference>